<dbReference type="PANTHER" id="PTHR24029">
    <property type="entry name" value="UVRABC SYSTEM PROTEIN B"/>
    <property type="match status" value="1"/>
</dbReference>
<keyword evidence="2" id="KW-0547">Nucleotide-binding</keyword>
<feature type="coiled-coil region" evidence="8">
    <location>
        <begin position="263"/>
        <end position="290"/>
    </location>
</feature>
<feature type="domain" description="Helicase ATP-binding" evidence="10">
    <location>
        <begin position="27"/>
        <end position="185"/>
    </location>
</feature>
<dbReference type="GO" id="GO:0006289">
    <property type="term" value="P:nucleotide-excision repair"/>
    <property type="evidence" value="ECO:0007669"/>
    <property type="project" value="InterPro"/>
</dbReference>
<dbReference type="Pfam" id="PF04851">
    <property type="entry name" value="ResIII"/>
    <property type="match status" value="1"/>
</dbReference>
<dbReference type="Pfam" id="PF12344">
    <property type="entry name" value="UvrB"/>
    <property type="match status" value="1"/>
</dbReference>
<keyword evidence="5" id="KW-0067">ATP-binding</keyword>
<evidence type="ECO:0000256" key="7">
    <source>
        <dbReference type="ARBA" id="ARBA00023204"/>
    </source>
</evidence>
<dbReference type="SUPFAM" id="SSF52540">
    <property type="entry name" value="P-loop containing nucleoside triphosphate hydrolases"/>
    <property type="match status" value="2"/>
</dbReference>
<evidence type="ECO:0000256" key="1">
    <source>
        <dbReference type="ARBA" id="ARBA00022490"/>
    </source>
</evidence>
<dbReference type="Gene3D" id="3.40.50.300">
    <property type="entry name" value="P-loop containing nucleotide triphosphate hydrolases"/>
    <property type="match status" value="3"/>
</dbReference>
<feature type="domain" description="Helicase C-terminal" evidence="11">
    <location>
        <begin position="437"/>
        <end position="599"/>
    </location>
</feature>
<dbReference type="InterPro" id="IPR024759">
    <property type="entry name" value="UvrB_YAD/RRR_dom"/>
</dbReference>
<feature type="region of interest" description="Disordered" evidence="9">
    <location>
        <begin position="582"/>
        <end position="606"/>
    </location>
</feature>
<dbReference type="GO" id="GO:0004518">
    <property type="term" value="F:nuclease activity"/>
    <property type="evidence" value="ECO:0007669"/>
    <property type="project" value="UniProtKB-KW"/>
</dbReference>
<dbReference type="PROSITE" id="PS51192">
    <property type="entry name" value="HELICASE_ATP_BIND_1"/>
    <property type="match status" value="1"/>
</dbReference>
<evidence type="ECO:0000256" key="3">
    <source>
        <dbReference type="ARBA" id="ARBA00022763"/>
    </source>
</evidence>
<dbReference type="InterPro" id="IPR041471">
    <property type="entry name" value="UvrB_inter"/>
</dbReference>
<dbReference type="RefSeq" id="WP_066255959.1">
    <property type="nucleotide sequence ID" value="NZ_VSKL01000009.1"/>
</dbReference>
<evidence type="ECO:0000256" key="5">
    <source>
        <dbReference type="ARBA" id="ARBA00022840"/>
    </source>
</evidence>
<dbReference type="PANTHER" id="PTHR24029:SF0">
    <property type="entry name" value="UVRABC SYSTEM PROTEIN B"/>
    <property type="match status" value="1"/>
</dbReference>
<dbReference type="InterPro" id="IPR006935">
    <property type="entry name" value="Helicase/UvrB_N"/>
</dbReference>
<evidence type="ECO:0000256" key="6">
    <source>
        <dbReference type="ARBA" id="ARBA00022881"/>
    </source>
</evidence>
<accession>A0A5D0QLQ5</accession>
<evidence type="ECO:0000256" key="8">
    <source>
        <dbReference type="SAM" id="Coils"/>
    </source>
</evidence>
<evidence type="ECO:0000259" key="10">
    <source>
        <dbReference type="PROSITE" id="PS51192"/>
    </source>
</evidence>
<dbReference type="AlphaFoldDB" id="A0A5D0QLQ5"/>
<dbReference type="PROSITE" id="PS51194">
    <property type="entry name" value="HELICASE_CTER"/>
    <property type="match status" value="1"/>
</dbReference>
<dbReference type="SMART" id="SM00490">
    <property type="entry name" value="HELICc"/>
    <property type="match status" value="1"/>
</dbReference>
<evidence type="ECO:0000256" key="2">
    <source>
        <dbReference type="ARBA" id="ARBA00022741"/>
    </source>
</evidence>
<dbReference type="InterPro" id="IPR001650">
    <property type="entry name" value="Helicase_C-like"/>
</dbReference>
<evidence type="ECO:0000313" key="13">
    <source>
        <dbReference type="Proteomes" id="UP000324358"/>
    </source>
</evidence>
<keyword evidence="4" id="KW-0228">DNA excision</keyword>
<dbReference type="InterPro" id="IPR027417">
    <property type="entry name" value="P-loop_NTPase"/>
</dbReference>
<evidence type="ECO:0000313" key="12">
    <source>
        <dbReference type="EMBL" id="TYB70067.1"/>
    </source>
</evidence>
<evidence type="ECO:0000256" key="4">
    <source>
        <dbReference type="ARBA" id="ARBA00022769"/>
    </source>
</evidence>
<keyword evidence="13" id="KW-1185">Reference proteome</keyword>
<dbReference type="InterPro" id="IPR014001">
    <property type="entry name" value="Helicase_ATP-bd"/>
</dbReference>
<keyword evidence="1" id="KW-0963">Cytoplasm</keyword>
<dbReference type="Proteomes" id="UP000324358">
    <property type="component" value="Unassembled WGS sequence"/>
</dbReference>
<dbReference type="SMART" id="SM00487">
    <property type="entry name" value="DEXDc"/>
    <property type="match status" value="1"/>
</dbReference>
<reference evidence="12 13" key="1">
    <citation type="submission" date="2019-08" db="EMBL/GenBank/DDBJ databases">
        <title>Genomes of Antarctic Bizionia species.</title>
        <authorList>
            <person name="Bowman J.P."/>
        </authorList>
    </citation>
    <scope>NUCLEOTIDE SEQUENCE [LARGE SCALE GENOMIC DNA]</scope>
    <source>
        <strain evidence="12 13">APA-1</strain>
    </source>
</reference>
<name>A0A5D0QLQ5_9FLAO</name>
<proteinExistence type="predicted"/>
<dbReference type="InterPro" id="IPR004807">
    <property type="entry name" value="UvrB"/>
</dbReference>
<dbReference type="Pfam" id="PF00271">
    <property type="entry name" value="Helicase_C"/>
    <property type="match status" value="1"/>
</dbReference>
<dbReference type="GO" id="GO:0016887">
    <property type="term" value="F:ATP hydrolysis activity"/>
    <property type="evidence" value="ECO:0007669"/>
    <property type="project" value="InterPro"/>
</dbReference>
<gene>
    <name evidence="12" type="primary">uvrB</name>
    <name evidence="12" type="ORF">ES675_15920</name>
</gene>
<dbReference type="EMBL" id="VSKL01000009">
    <property type="protein sequence ID" value="TYB70067.1"/>
    <property type="molecule type" value="Genomic_DNA"/>
</dbReference>
<dbReference type="GO" id="GO:0005524">
    <property type="term" value="F:ATP binding"/>
    <property type="evidence" value="ECO:0007669"/>
    <property type="project" value="UniProtKB-KW"/>
</dbReference>
<sequence length="665" mass="75454">MGQDSFILHSNYTPSGDQPEAIAKLIDGINNGVSHQTLKGVTGSGKTFTMANVIHRLKRPTLILAHNKTLAAQLYSEMKTFFPENAVEYFVSYYDYYQPEVYIPGNNRFIGKNSAVNEQLERLRLSTTKSLIERQDVIVVASVSSVYGLGSPEAYRSLQIPLTQGTKIEKEFLIERLNQLQYTQINKGKNKKKLNRAMYQVDGNTIDVFPADAKQDGIRIEIVANAIKALSSIDPISGRIISELDQYQVSPKTLYSTPQDKLLVASEKILEELDLRVAELNDENRFVEAARLYERTIDDVEMMQQKGYSSGIENYASYLNDRDPNLPPTTLLDYLPKNSLLFIDESHVMIPQISAMHSSDQSRKNNLIEYGFRLPSSRNNRPLSFEEFEKLKPQTIFVSATPGSYELKRSQGETIDQIIRPTGLLDPDIEVRPSKNRMDDLLAEIHKRVAQDERVLVMTLTKKSAEELKDFMSQKGIRVRYLHSDIKTSKRTEIIDALRAGEFDVLIGINLLREGLDIPEASLVAILDADRAGFLRSVQALIQIIGRVARNTSGKAILYADKITDAMKQAIDESEQRREQQIAYNKVNDITPTSSKRKQTSDSEEMSKPVVHDALFCKNLPMLCRLIGEREKALLKFTDKSESKNIERVRFELDKLYSQFIFMKG</sequence>
<dbReference type="OrthoDB" id="9806651at2"/>
<keyword evidence="3" id="KW-0227">DNA damage</keyword>
<evidence type="ECO:0000256" key="9">
    <source>
        <dbReference type="SAM" id="MobiDB-lite"/>
    </source>
</evidence>
<dbReference type="Pfam" id="PF17757">
    <property type="entry name" value="UvrB_inter"/>
    <property type="match status" value="1"/>
</dbReference>
<keyword evidence="6" id="KW-0267">Excision nuclease</keyword>
<dbReference type="NCBIfam" id="NF003673">
    <property type="entry name" value="PRK05298.1"/>
    <property type="match status" value="1"/>
</dbReference>
<comment type="caution">
    <text evidence="12">The sequence shown here is derived from an EMBL/GenBank/DDBJ whole genome shotgun (WGS) entry which is preliminary data.</text>
</comment>
<organism evidence="12 13">
    <name type="scientific">Bizionia algoritergicola</name>
    <dbReference type="NCBI Taxonomy" id="291187"/>
    <lineage>
        <taxon>Bacteria</taxon>
        <taxon>Pseudomonadati</taxon>
        <taxon>Bacteroidota</taxon>
        <taxon>Flavobacteriia</taxon>
        <taxon>Flavobacteriales</taxon>
        <taxon>Flavobacteriaceae</taxon>
        <taxon>Bizionia</taxon>
    </lineage>
</organism>
<dbReference type="GO" id="GO:0009380">
    <property type="term" value="C:excinuclease repair complex"/>
    <property type="evidence" value="ECO:0007669"/>
    <property type="project" value="InterPro"/>
</dbReference>
<evidence type="ECO:0000259" key="11">
    <source>
        <dbReference type="PROSITE" id="PS51194"/>
    </source>
</evidence>
<dbReference type="GO" id="GO:0003677">
    <property type="term" value="F:DNA binding"/>
    <property type="evidence" value="ECO:0007669"/>
    <property type="project" value="InterPro"/>
</dbReference>
<protein>
    <submittedName>
        <fullName evidence="12">Excinuclease ABC subunit UvrB</fullName>
    </submittedName>
</protein>
<keyword evidence="7" id="KW-0234">DNA repair</keyword>
<dbReference type="NCBIfam" id="TIGR00631">
    <property type="entry name" value="uvrb"/>
    <property type="match status" value="1"/>
</dbReference>
<keyword evidence="8" id="KW-0175">Coiled coil</keyword>